<keyword evidence="1" id="KW-0143">Chaperone</keyword>
<dbReference type="PANTHER" id="PTHR34227">
    <property type="entry name" value="CHAPERONE PROTEIN YCDY"/>
    <property type="match status" value="1"/>
</dbReference>
<sequence length="196" mass="22651">MNPLIVVFQLLGQNFYSRPRAENQPIRDNLKLLPELLSWPNEEKIAKQISRLPELDLDELEYQFSVLFEGQGEMPCPPWGSVYLDKDNIVFGESTAQYRTFLRDNGLEINSAMKEPEDQFGLMMLALSQLLEKGDAEAGMELITEHLMPWGKRYLELLANNEASQYYAILAEITQDLFDSLQSEFEYKVAEKTLYL</sequence>
<dbReference type="PIRSF" id="PIRSF004690">
    <property type="entry name" value="DmsD"/>
    <property type="match status" value="1"/>
</dbReference>
<gene>
    <name evidence="2" type="ORF">G5S32_21170</name>
</gene>
<dbReference type="InterPro" id="IPR020945">
    <property type="entry name" value="DMSO/NO3_reduct_chaperone"/>
</dbReference>
<dbReference type="RefSeq" id="WP_165314105.1">
    <property type="nucleotide sequence ID" value="NZ_CP049332.1"/>
</dbReference>
<evidence type="ECO:0000313" key="3">
    <source>
        <dbReference type="Proteomes" id="UP000503003"/>
    </source>
</evidence>
<name>A0A6G7CQW7_9VIBR</name>
<proteinExistence type="predicted"/>
<dbReference type="InterPro" id="IPR036411">
    <property type="entry name" value="TorD-like_sf"/>
</dbReference>
<evidence type="ECO:0000256" key="1">
    <source>
        <dbReference type="ARBA" id="ARBA00023186"/>
    </source>
</evidence>
<dbReference type="Pfam" id="PF02613">
    <property type="entry name" value="Nitrate_red_del"/>
    <property type="match status" value="1"/>
</dbReference>
<dbReference type="InterPro" id="IPR026269">
    <property type="entry name" value="DmsD-type"/>
</dbReference>
<organism evidence="2 3">
    <name type="scientific">Vibrio ziniensis</name>
    <dbReference type="NCBI Taxonomy" id="2711221"/>
    <lineage>
        <taxon>Bacteria</taxon>
        <taxon>Pseudomonadati</taxon>
        <taxon>Pseudomonadota</taxon>
        <taxon>Gammaproteobacteria</taxon>
        <taxon>Vibrionales</taxon>
        <taxon>Vibrionaceae</taxon>
        <taxon>Vibrio</taxon>
    </lineage>
</organism>
<dbReference type="SUPFAM" id="SSF89155">
    <property type="entry name" value="TorD-like"/>
    <property type="match status" value="1"/>
</dbReference>
<dbReference type="Proteomes" id="UP000503003">
    <property type="component" value="Chromosome 2"/>
</dbReference>
<reference evidence="2 3" key="1">
    <citation type="submission" date="2020-02" db="EMBL/GenBank/DDBJ databases">
        <title>A complete genome of a marine bacterium Vibrio sp. ZWAL4003 isolated from the mangrove sediment with the ability to degrade polysaccharides.</title>
        <authorList>
            <person name="Wu J."/>
            <person name="Qu W."/>
            <person name="Zeng R."/>
        </authorList>
    </citation>
    <scope>NUCLEOTIDE SEQUENCE [LARGE SCALE GENOMIC DNA]</scope>
    <source>
        <strain evidence="2 3">ZWAL4003</strain>
    </source>
</reference>
<dbReference type="AlphaFoldDB" id="A0A6G7CQW7"/>
<accession>A0A6G7CQW7</accession>
<dbReference type="KEGG" id="vzi:G5S32_21170"/>
<dbReference type="EMBL" id="CP049332">
    <property type="protein sequence ID" value="QIH44453.1"/>
    <property type="molecule type" value="Genomic_DNA"/>
</dbReference>
<evidence type="ECO:0000313" key="2">
    <source>
        <dbReference type="EMBL" id="QIH44453.1"/>
    </source>
</evidence>
<keyword evidence="3" id="KW-1185">Reference proteome</keyword>
<dbReference type="PANTHER" id="PTHR34227:SF13">
    <property type="entry name" value="TAT PROOFREADING CHAPERONE DMSD-RELATED"/>
    <property type="match status" value="1"/>
</dbReference>
<dbReference type="InterPro" id="IPR050289">
    <property type="entry name" value="TorD/DmsD_chaperones"/>
</dbReference>
<protein>
    <submittedName>
        <fullName evidence="2">Molecular chaperone</fullName>
    </submittedName>
</protein>
<dbReference type="Gene3D" id="1.10.3480.10">
    <property type="entry name" value="TorD-like"/>
    <property type="match status" value="1"/>
</dbReference>